<protein>
    <submittedName>
        <fullName evidence="6">MFS transporter</fullName>
    </submittedName>
</protein>
<keyword evidence="1 4" id="KW-0812">Transmembrane</keyword>
<evidence type="ECO:0000256" key="4">
    <source>
        <dbReference type="SAM" id="Phobius"/>
    </source>
</evidence>
<evidence type="ECO:0000256" key="1">
    <source>
        <dbReference type="ARBA" id="ARBA00022692"/>
    </source>
</evidence>
<dbReference type="InterPro" id="IPR036259">
    <property type="entry name" value="MFS_trans_sf"/>
</dbReference>
<feature type="transmembrane region" description="Helical" evidence="4">
    <location>
        <begin position="232"/>
        <end position="249"/>
    </location>
</feature>
<gene>
    <name evidence="6" type="ORF">HQ497_00825</name>
</gene>
<dbReference type="PANTHER" id="PTHR23534">
    <property type="entry name" value="MFS PERMEASE"/>
    <property type="match status" value="1"/>
</dbReference>
<dbReference type="EMBL" id="JABMOJ010000033">
    <property type="protein sequence ID" value="NQV63880.1"/>
    <property type="molecule type" value="Genomic_DNA"/>
</dbReference>
<dbReference type="AlphaFoldDB" id="A0A972VWX5"/>
<feature type="transmembrane region" description="Helical" evidence="4">
    <location>
        <begin position="73"/>
        <end position="96"/>
    </location>
</feature>
<dbReference type="PANTHER" id="PTHR23534:SF1">
    <property type="entry name" value="MAJOR FACILITATOR SUPERFAMILY PROTEIN"/>
    <property type="match status" value="1"/>
</dbReference>
<evidence type="ECO:0000256" key="3">
    <source>
        <dbReference type="ARBA" id="ARBA00023136"/>
    </source>
</evidence>
<evidence type="ECO:0000313" key="6">
    <source>
        <dbReference type="EMBL" id="NQV63880.1"/>
    </source>
</evidence>
<organism evidence="6 7">
    <name type="scientific">SAR86 cluster bacterium</name>
    <dbReference type="NCBI Taxonomy" id="2030880"/>
    <lineage>
        <taxon>Bacteria</taxon>
        <taxon>Pseudomonadati</taxon>
        <taxon>Pseudomonadota</taxon>
        <taxon>Gammaproteobacteria</taxon>
        <taxon>SAR86 cluster</taxon>
    </lineage>
</organism>
<feature type="transmembrane region" description="Helical" evidence="4">
    <location>
        <begin position="204"/>
        <end position="226"/>
    </location>
</feature>
<proteinExistence type="predicted"/>
<name>A0A972VWX5_9GAMM</name>
<dbReference type="SUPFAM" id="SSF103473">
    <property type="entry name" value="MFS general substrate transporter"/>
    <property type="match status" value="1"/>
</dbReference>
<dbReference type="InterPro" id="IPR011701">
    <property type="entry name" value="MFS"/>
</dbReference>
<dbReference type="Proteomes" id="UP000754644">
    <property type="component" value="Unassembled WGS sequence"/>
</dbReference>
<accession>A0A972VWX5</accession>
<dbReference type="Gene3D" id="1.20.1250.20">
    <property type="entry name" value="MFS general substrate transporter like domains"/>
    <property type="match status" value="1"/>
</dbReference>
<feature type="transmembrane region" description="Helical" evidence="4">
    <location>
        <begin position="143"/>
        <end position="161"/>
    </location>
</feature>
<dbReference type="InterPro" id="IPR020846">
    <property type="entry name" value="MFS_dom"/>
</dbReference>
<keyword evidence="3 4" id="KW-0472">Membrane</keyword>
<feature type="domain" description="Major facilitator superfamily (MFS) profile" evidence="5">
    <location>
        <begin position="77"/>
        <end position="263"/>
    </location>
</feature>
<feature type="transmembrane region" description="Helical" evidence="4">
    <location>
        <begin position="167"/>
        <end position="192"/>
    </location>
</feature>
<comment type="caution">
    <text evidence="6">The sequence shown here is derived from an EMBL/GenBank/DDBJ whole genome shotgun (WGS) entry which is preliminary data.</text>
</comment>
<sequence length="263" mass="28944">MSILMLAGVAAAWLGPWVAERLHNWSEWGEFSGSFMGMSLLMSISVLVLAFYENVPLEIKAIDAPQRPLPRIMAQPAFLLAASAGAVAYAMMSLIMTATPVSMHQIDHFNLSDTTWVIQSHVMAMFLPSLFSGLLIDRVGPTRVILLGLLLMVACLCVAYVDRHLLHYWISLVLLGIGWNFLFLGGTTLLTSTYQPAERFKVQALNDFLIFSLQAMAALGSGYILLSYGWHALLYVCVPLLLAMVVILWHTRGQSTVGTPTVV</sequence>
<evidence type="ECO:0000256" key="2">
    <source>
        <dbReference type="ARBA" id="ARBA00022989"/>
    </source>
</evidence>
<dbReference type="PROSITE" id="PS50850">
    <property type="entry name" value="MFS"/>
    <property type="match status" value="1"/>
</dbReference>
<reference evidence="6" key="1">
    <citation type="submission" date="2020-05" db="EMBL/GenBank/DDBJ databases">
        <title>Sulfur intermediates as new biogeochemical hubs in an aquatic model microbial ecosystem.</title>
        <authorList>
            <person name="Vigneron A."/>
        </authorList>
    </citation>
    <scope>NUCLEOTIDE SEQUENCE</scope>
    <source>
        <strain evidence="6">Bin.250</strain>
    </source>
</reference>
<dbReference type="GO" id="GO:0022857">
    <property type="term" value="F:transmembrane transporter activity"/>
    <property type="evidence" value="ECO:0007669"/>
    <property type="project" value="InterPro"/>
</dbReference>
<keyword evidence="2 4" id="KW-1133">Transmembrane helix</keyword>
<evidence type="ECO:0000313" key="7">
    <source>
        <dbReference type="Proteomes" id="UP000754644"/>
    </source>
</evidence>
<evidence type="ECO:0000259" key="5">
    <source>
        <dbReference type="PROSITE" id="PS50850"/>
    </source>
</evidence>
<dbReference type="Pfam" id="PF07690">
    <property type="entry name" value="MFS_1"/>
    <property type="match status" value="1"/>
</dbReference>
<feature type="transmembrane region" description="Helical" evidence="4">
    <location>
        <begin position="31"/>
        <end position="52"/>
    </location>
</feature>
<feature type="transmembrane region" description="Helical" evidence="4">
    <location>
        <begin position="116"/>
        <end position="136"/>
    </location>
</feature>